<dbReference type="InterPro" id="IPR003715">
    <property type="entry name" value="Poly_export_N"/>
</dbReference>
<sequence length="128" mass="14782">MRCKVVFLQVVLLTFLVGLAGCFSSHPRDIEAFIKPHEVEVTAERYVLQPPDEIEVHCSKVPEIHRQRQRIRPDSKVGFETLGEFEAAGKTPEELAKEVQQKVIELYRLVSDKPIEVRLIAYQSKVYY</sequence>
<comment type="caution">
    <text evidence="2">The sequence shown here is derived from an EMBL/GenBank/DDBJ whole genome shotgun (WGS) entry which is preliminary data.</text>
</comment>
<feature type="non-terminal residue" evidence="2">
    <location>
        <position position="128"/>
    </location>
</feature>
<evidence type="ECO:0000259" key="1">
    <source>
        <dbReference type="Pfam" id="PF02563"/>
    </source>
</evidence>
<dbReference type="Pfam" id="PF02563">
    <property type="entry name" value="Poly_export"/>
    <property type="match status" value="1"/>
</dbReference>
<feature type="domain" description="Polysaccharide export protein N-terminal" evidence="1">
    <location>
        <begin position="43"/>
        <end position="110"/>
    </location>
</feature>
<dbReference type="PROSITE" id="PS51257">
    <property type="entry name" value="PROKAR_LIPOPROTEIN"/>
    <property type="match status" value="1"/>
</dbReference>
<name>X0SEG9_9ZZZZ</name>
<reference evidence="2" key="1">
    <citation type="journal article" date="2014" name="Front. Microbiol.">
        <title>High frequency of phylogenetically diverse reductive dehalogenase-homologous genes in deep subseafloor sedimentary metagenomes.</title>
        <authorList>
            <person name="Kawai M."/>
            <person name="Futagami T."/>
            <person name="Toyoda A."/>
            <person name="Takaki Y."/>
            <person name="Nishi S."/>
            <person name="Hori S."/>
            <person name="Arai W."/>
            <person name="Tsubouchi T."/>
            <person name="Morono Y."/>
            <person name="Uchiyama I."/>
            <person name="Ito T."/>
            <person name="Fujiyama A."/>
            <person name="Inagaki F."/>
            <person name="Takami H."/>
        </authorList>
    </citation>
    <scope>NUCLEOTIDE SEQUENCE</scope>
    <source>
        <strain evidence="2">Expedition CK06-06</strain>
    </source>
</reference>
<gene>
    <name evidence="2" type="ORF">S01H1_08825</name>
</gene>
<dbReference type="Gene3D" id="3.30.1950.10">
    <property type="entry name" value="wza like domain"/>
    <property type="match status" value="1"/>
</dbReference>
<dbReference type="EMBL" id="BARS01004514">
    <property type="protein sequence ID" value="GAF79409.1"/>
    <property type="molecule type" value="Genomic_DNA"/>
</dbReference>
<dbReference type="AlphaFoldDB" id="X0SEG9"/>
<proteinExistence type="predicted"/>
<protein>
    <recommendedName>
        <fullName evidence="1">Polysaccharide export protein N-terminal domain-containing protein</fullName>
    </recommendedName>
</protein>
<evidence type="ECO:0000313" key="2">
    <source>
        <dbReference type="EMBL" id="GAF79409.1"/>
    </source>
</evidence>
<organism evidence="2">
    <name type="scientific">marine sediment metagenome</name>
    <dbReference type="NCBI Taxonomy" id="412755"/>
    <lineage>
        <taxon>unclassified sequences</taxon>
        <taxon>metagenomes</taxon>
        <taxon>ecological metagenomes</taxon>
    </lineage>
</organism>
<accession>X0SEG9</accession>